<proteinExistence type="predicted"/>
<dbReference type="Proteomes" id="UP001530293">
    <property type="component" value="Unassembled WGS sequence"/>
</dbReference>
<comment type="caution">
    <text evidence="3">The sequence shown here is derived from an EMBL/GenBank/DDBJ whole genome shotgun (WGS) entry which is preliminary data.</text>
</comment>
<reference evidence="3 4" key="1">
    <citation type="submission" date="2024-10" db="EMBL/GenBank/DDBJ databases">
        <title>Updated reference genomes for cyclostephanoid diatoms.</title>
        <authorList>
            <person name="Roberts W.R."/>
            <person name="Alverson A.J."/>
        </authorList>
    </citation>
    <scope>NUCLEOTIDE SEQUENCE [LARGE SCALE GENOMIC DNA]</scope>
    <source>
        <strain evidence="3 4">AJA232-27</strain>
    </source>
</reference>
<dbReference type="AlphaFoldDB" id="A0ABD3M9H9"/>
<dbReference type="PANTHER" id="PTHR36971:SF1">
    <property type="entry name" value="METHYLTRANSFERASE DOMAIN-CONTAINING PROTEIN"/>
    <property type="match status" value="1"/>
</dbReference>
<keyword evidence="1" id="KW-0862">Zinc</keyword>
<dbReference type="EMBL" id="JALLBG020000178">
    <property type="protein sequence ID" value="KAL3760623.1"/>
    <property type="molecule type" value="Genomic_DNA"/>
</dbReference>
<organism evidence="3 4">
    <name type="scientific">Discostella pseudostelligera</name>
    <dbReference type="NCBI Taxonomy" id="259834"/>
    <lineage>
        <taxon>Eukaryota</taxon>
        <taxon>Sar</taxon>
        <taxon>Stramenopiles</taxon>
        <taxon>Ochrophyta</taxon>
        <taxon>Bacillariophyta</taxon>
        <taxon>Coscinodiscophyceae</taxon>
        <taxon>Thalassiosirophycidae</taxon>
        <taxon>Stephanodiscales</taxon>
        <taxon>Stephanodiscaceae</taxon>
        <taxon>Discostella</taxon>
    </lineage>
</organism>
<dbReference type="InterPro" id="IPR000571">
    <property type="entry name" value="Znf_CCCH"/>
</dbReference>
<dbReference type="GO" id="GO:0008270">
    <property type="term" value="F:zinc ion binding"/>
    <property type="evidence" value="ECO:0007669"/>
    <property type="project" value="UniProtKB-KW"/>
</dbReference>
<protein>
    <recommendedName>
        <fullName evidence="2">C3H1-type domain-containing protein</fullName>
    </recommendedName>
</protein>
<keyword evidence="1" id="KW-0863">Zinc-finger</keyword>
<dbReference type="PANTHER" id="PTHR36971">
    <property type="entry name" value="UNNAMED PRODUCT"/>
    <property type="match status" value="1"/>
</dbReference>
<feature type="zinc finger region" description="C3H1-type" evidence="1">
    <location>
        <begin position="119"/>
        <end position="149"/>
    </location>
</feature>
<gene>
    <name evidence="3" type="ORF">ACHAWU_002445</name>
</gene>
<evidence type="ECO:0000256" key="1">
    <source>
        <dbReference type="PROSITE-ProRule" id="PRU00723"/>
    </source>
</evidence>
<dbReference type="PROSITE" id="PS50103">
    <property type="entry name" value="ZF_C3H1"/>
    <property type="match status" value="1"/>
</dbReference>
<keyword evidence="1" id="KW-0479">Metal-binding</keyword>
<name>A0ABD3M9H9_9STRA</name>
<feature type="domain" description="C3H1-type" evidence="2">
    <location>
        <begin position="119"/>
        <end position="149"/>
    </location>
</feature>
<evidence type="ECO:0000313" key="3">
    <source>
        <dbReference type="EMBL" id="KAL3760623.1"/>
    </source>
</evidence>
<keyword evidence="4" id="KW-1185">Reference proteome</keyword>
<evidence type="ECO:0000313" key="4">
    <source>
        <dbReference type="Proteomes" id="UP001530293"/>
    </source>
</evidence>
<sequence length="532" mass="59610">MNSNSSINNGENTSGYTISRYTVPCIVCSSNILPGERMFCSSINTGRRQRPTTMTQHGNDMIIHDHDDQNQATVIAATAEIVPPTSKLSSSAPAPSLTSSTLEKTVPVWGHASCYQPNLPPPPPCRHWIRLGRCPAKEIGLCAFLHEDYHNINNNGDDDNNNFTTIDHDGDGNNDMEMTENGHMHQQQQQPQHQRRRWGGRRRCIRNQHKNSAFRIFLMQTYGMEYLLHGNGSSSTNDAGSSESNNNNPCGSTKYGVIIDVAGGKGELSFELINLSGVSECVVFDPRPLNLNLVHDKWTKGLYEPKRIGPIFSRWYPVCEDGCRFRKPTVPRHVRCFFHCESLLQFMGATTLTMNGDSMEYLEEKNRQFQNEIERAKRIVWTTKGLQHEDGTSFNEGAVAESVDDYCSPSTNVTDASETKGSQLDGEVCAEEEVDTSEIVDPNEVRDILQRCHLIVGFHPDQAAGDIVDYALATNIPYCIVPCCVYSDTFASRRLHDGTKVTSYDHFVKWLCEKDPLAKMAKLDIDGKNIRH</sequence>
<accession>A0ABD3M9H9</accession>
<evidence type="ECO:0000259" key="2">
    <source>
        <dbReference type="PROSITE" id="PS50103"/>
    </source>
</evidence>